<evidence type="ECO:0008006" key="4">
    <source>
        <dbReference type="Google" id="ProtNLM"/>
    </source>
</evidence>
<organism evidence="2 3">
    <name type="scientific">Luteimonas gilva</name>
    <dbReference type="NCBI Taxonomy" id="2572684"/>
    <lineage>
        <taxon>Bacteria</taxon>
        <taxon>Pseudomonadati</taxon>
        <taxon>Pseudomonadota</taxon>
        <taxon>Gammaproteobacteria</taxon>
        <taxon>Lysobacterales</taxon>
        <taxon>Lysobacteraceae</taxon>
        <taxon>Luteimonas</taxon>
    </lineage>
</organism>
<sequence length="224" mass="25025">MNSADLARERKEGRDAVRAALSELEDAGYIVRERRQNTRGQWSTVMVVSEEPVGRQEPHSADFQASVFQSSVIQASENQALKSSSTNKHYQKDTTTTPANPLLWEFLPQLSPEQQLVVVEKLKGLDRAQHQDVLDELAGAVRTKAIKGPWPQWLHGVIQKAAKGEFQPSLALDIQRDRKQRNEAEQTAAKRRADAAERAARNADPATTARNKEKLKAIGEMLHS</sequence>
<dbReference type="EMBL" id="SZUA01000002">
    <property type="protein sequence ID" value="TKR30445.1"/>
    <property type="molecule type" value="Genomic_DNA"/>
</dbReference>
<accession>A0A4U5JMM8</accession>
<gene>
    <name evidence="2" type="ORF">FCE95_10000</name>
</gene>
<comment type="caution">
    <text evidence="2">The sequence shown here is derived from an EMBL/GenBank/DDBJ whole genome shotgun (WGS) entry which is preliminary data.</text>
</comment>
<dbReference type="OrthoDB" id="8556561at2"/>
<reference evidence="2 3" key="1">
    <citation type="submission" date="2019-04" db="EMBL/GenBank/DDBJ databases">
        <title>Reference strain of H23.</title>
        <authorList>
            <person name="Luo X."/>
        </authorList>
    </citation>
    <scope>NUCLEOTIDE SEQUENCE [LARGE SCALE GENOMIC DNA]</scope>
    <source>
        <strain evidence="2 3">H23</strain>
    </source>
</reference>
<evidence type="ECO:0000313" key="3">
    <source>
        <dbReference type="Proteomes" id="UP000308707"/>
    </source>
</evidence>
<keyword evidence="3" id="KW-1185">Reference proteome</keyword>
<evidence type="ECO:0000313" key="2">
    <source>
        <dbReference type="EMBL" id="TKR30445.1"/>
    </source>
</evidence>
<dbReference type="RefSeq" id="WP_137266875.1">
    <property type="nucleotide sequence ID" value="NZ_SZUA01000002.1"/>
</dbReference>
<name>A0A4U5JMM8_9GAMM</name>
<feature type="region of interest" description="Disordered" evidence="1">
    <location>
        <begin position="176"/>
        <end position="212"/>
    </location>
</feature>
<dbReference type="AlphaFoldDB" id="A0A4U5JMM8"/>
<evidence type="ECO:0000256" key="1">
    <source>
        <dbReference type="SAM" id="MobiDB-lite"/>
    </source>
</evidence>
<proteinExistence type="predicted"/>
<feature type="compositionally biased region" description="Basic and acidic residues" evidence="1">
    <location>
        <begin position="191"/>
        <end position="201"/>
    </location>
</feature>
<dbReference type="Proteomes" id="UP000308707">
    <property type="component" value="Unassembled WGS sequence"/>
</dbReference>
<protein>
    <recommendedName>
        <fullName evidence="4">Helix-turn-helix domain-containing protein</fullName>
    </recommendedName>
</protein>